<dbReference type="Gene3D" id="3.40.570.10">
    <property type="entry name" value="Extracellular Endonuclease, subunit A"/>
    <property type="match status" value="1"/>
</dbReference>
<name>A0ABW5PFJ0_9BACL</name>
<evidence type="ECO:0000256" key="1">
    <source>
        <dbReference type="SAM" id="MobiDB-lite"/>
    </source>
</evidence>
<accession>A0ABW5PFJ0</accession>
<evidence type="ECO:0000313" key="4">
    <source>
        <dbReference type="Proteomes" id="UP001597541"/>
    </source>
</evidence>
<keyword evidence="3" id="KW-0540">Nuclease</keyword>
<dbReference type="RefSeq" id="WP_377604455.1">
    <property type="nucleotide sequence ID" value="NZ_JBHUME010000009.1"/>
</dbReference>
<sequence>MTATGRLPHATNTPGKQPGDHAGHLAGDRFGGSPDLDNLISQSSNVNLSKYKKLENKWAKALKNNKNVKVEVKIKYDGENPRPTEFEVVYEIDGAMDKLIIKN</sequence>
<feature type="domain" description="Type VII secretion system protein EssD-like" evidence="2">
    <location>
        <begin position="6"/>
        <end position="94"/>
    </location>
</feature>
<dbReference type="EMBL" id="JBHUME010000009">
    <property type="protein sequence ID" value="MFD2613818.1"/>
    <property type="molecule type" value="Genomic_DNA"/>
</dbReference>
<evidence type="ECO:0000313" key="3">
    <source>
        <dbReference type="EMBL" id="MFD2613818.1"/>
    </source>
</evidence>
<dbReference type="GO" id="GO:0004519">
    <property type="term" value="F:endonuclease activity"/>
    <property type="evidence" value="ECO:0007669"/>
    <property type="project" value="UniProtKB-KW"/>
</dbReference>
<organism evidence="3 4">
    <name type="scientific">Paenibacillus gansuensis</name>
    <dbReference type="NCBI Taxonomy" id="306542"/>
    <lineage>
        <taxon>Bacteria</taxon>
        <taxon>Bacillati</taxon>
        <taxon>Bacillota</taxon>
        <taxon>Bacilli</taxon>
        <taxon>Bacillales</taxon>
        <taxon>Paenibacillaceae</taxon>
        <taxon>Paenibacillus</taxon>
    </lineage>
</organism>
<comment type="caution">
    <text evidence="3">The sequence shown here is derived from an EMBL/GenBank/DDBJ whole genome shotgun (WGS) entry which is preliminary data.</text>
</comment>
<feature type="region of interest" description="Disordered" evidence="1">
    <location>
        <begin position="1"/>
        <end position="38"/>
    </location>
</feature>
<protein>
    <submittedName>
        <fullName evidence="3">DNA/RNA non-specific endonuclease</fullName>
    </submittedName>
</protein>
<dbReference type="Pfam" id="PF13930">
    <property type="entry name" value="Endonuclea_NS_2"/>
    <property type="match status" value="1"/>
</dbReference>
<dbReference type="Proteomes" id="UP001597541">
    <property type="component" value="Unassembled WGS sequence"/>
</dbReference>
<proteinExistence type="predicted"/>
<keyword evidence="3" id="KW-0255">Endonuclease</keyword>
<feature type="compositionally biased region" description="Basic and acidic residues" evidence="1">
    <location>
        <begin position="18"/>
        <end position="27"/>
    </location>
</feature>
<keyword evidence="3" id="KW-0378">Hydrolase</keyword>
<dbReference type="InterPro" id="IPR044929">
    <property type="entry name" value="DNA/RNA_non-sp_Endonuclease_sf"/>
</dbReference>
<gene>
    <name evidence="3" type="ORF">ACFSUF_15485</name>
</gene>
<evidence type="ECO:0000259" key="2">
    <source>
        <dbReference type="Pfam" id="PF13930"/>
    </source>
</evidence>
<keyword evidence="4" id="KW-1185">Reference proteome</keyword>
<dbReference type="InterPro" id="IPR044927">
    <property type="entry name" value="Endonuclea_NS_2"/>
</dbReference>
<reference evidence="4" key="1">
    <citation type="journal article" date="2019" name="Int. J. Syst. Evol. Microbiol.">
        <title>The Global Catalogue of Microorganisms (GCM) 10K type strain sequencing project: providing services to taxonomists for standard genome sequencing and annotation.</title>
        <authorList>
            <consortium name="The Broad Institute Genomics Platform"/>
            <consortium name="The Broad Institute Genome Sequencing Center for Infectious Disease"/>
            <person name="Wu L."/>
            <person name="Ma J."/>
        </authorList>
    </citation>
    <scope>NUCLEOTIDE SEQUENCE [LARGE SCALE GENOMIC DNA]</scope>
    <source>
        <strain evidence="4">KCTC 3950</strain>
    </source>
</reference>